<dbReference type="PANTHER" id="PTHR21708">
    <property type="entry name" value="PROBABLE 2-DEHYDROPANTOATE 2-REDUCTASE"/>
    <property type="match status" value="1"/>
</dbReference>
<dbReference type="Gene3D" id="3.40.50.720">
    <property type="entry name" value="NAD(P)-binding Rossmann-like Domain"/>
    <property type="match status" value="1"/>
</dbReference>
<dbReference type="NCBIfam" id="TIGR00745">
    <property type="entry name" value="apbA_panE"/>
    <property type="match status" value="1"/>
</dbReference>
<keyword evidence="2 4" id="KW-0521">NADP</keyword>
<dbReference type="GO" id="GO:0015940">
    <property type="term" value="P:pantothenate biosynthetic process"/>
    <property type="evidence" value="ECO:0007669"/>
    <property type="project" value="InterPro"/>
</dbReference>
<dbReference type="OrthoDB" id="3609at2759"/>
<organism evidence="7 8">
    <name type="scientific">Lophiostoma macrostomum CBS 122681</name>
    <dbReference type="NCBI Taxonomy" id="1314788"/>
    <lineage>
        <taxon>Eukaryota</taxon>
        <taxon>Fungi</taxon>
        <taxon>Dikarya</taxon>
        <taxon>Ascomycota</taxon>
        <taxon>Pezizomycotina</taxon>
        <taxon>Dothideomycetes</taxon>
        <taxon>Pleosporomycetidae</taxon>
        <taxon>Pleosporales</taxon>
        <taxon>Lophiostomataceae</taxon>
        <taxon>Lophiostoma</taxon>
    </lineage>
</organism>
<dbReference type="InterPro" id="IPR008927">
    <property type="entry name" value="6-PGluconate_DH-like_C_sf"/>
</dbReference>
<dbReference type="InterPro" id="IPR013752">
    <property type="entry name" value="KPA_reductase"/>
</dbReference>
<evidence type="ECO:0000256" key="3">
    <source>
        <dbReference type="ARBA" id="ARBA00023002"/>
    </source>
</evidence>
<evidence type="ECO:0000313" key="8">
    <source>
        <dbReference type="Proteomes" id="UP000799324"/>
    </source>
</evidence>
<dbReference type="SUPFAM" id="SSF51735">
    <property type="entry name" value="NAD(P)-binding Rossmann-fold domains"/>
    <property type="match status" value="1"/>
</dbReference>
<feature type="domain" description="Ketopantoate reductase C-terminal" evidence="6">
    <location>
        <begin position="197"/>
        <end position="326"/>
    </location>
</feature>
<evidence type="ECO:0000256" key="1">
    <source>
        <dbReference type="ARBA" id="ARBA00007870"/>
    </source>
</evidence>
<dbReference type="Proteomes" id="UP000799324">
    <property type="component" value="Unassembled WGS sequence"/>
</dbReference>
<dbReference type="InterPro" id="IPR036291">
    <property type="entry name" value="NAD(P)-bd_dom_sf"/>
</dbReference>
<dbReference type="InterPro" id="IPR013328">
    <property type="entry name" value="6PGD_dom2"/>
</dbReference>
<comment type="function">
    <text evidence="4">Catalyzes the NADPH-dependent reduction of ketopantoate into pantoic acid.</text>
</comment>
<proteinExistence type="inferred from homology"/>
<sequence>MSPPTNPPKPNILLFGAGSVGTIYLYLLSHSCTVTAVCRSNYATVSDHGFTINSSIFGDNIRFKPRVVRDCSEAAAALSPDSGSSYDYIVVCSKAIPGQIPETIRPAVTPGRTAIVLVQNGIGIEQEYRDAFPQNEVVSCVVYLPVSQGAPGVVTHREIERLEVGAYPSSSAPSSSAARRFVDLVKQGGGTAEWFEDVQSKRWIKLVVNAAWNPICALTRSSDVDFMLSSESSAGTDLVRAVMLEIADIATAHGYPIGREEVDFQLSRATARIETNKGVRPSMLQDVEGGRRIEIEAIVGNTVRLGKEKGVKCEKLEMIYLLAKALDCSIGRR</sequence>
<reference evidence="7" key="1">
    <citation type="journal article" date="2020" name="Stud. Mycol.">
        <title>101 Dothideomycetes genomes: a test case for predicting lifestyles and emergence of pathogens.</title>
        <authorList>
            <person name="Haridas S."/>
            <person name="Albert R."/>
            <person name="Binder M."/>
            <person name="Bloem J."/>
            <person name="Labutti K."/>
            <person name="Salamov A."/>
            <person name="Andreopoulos B."/>
            <person name="Baker S."/>
            <person name="Barry K."/>
            <person name="Bills G."/>
            <person name="Bluhm B."/>
            <person name="Cannon C."/>
            <person name="Castanera R."/>
            <person name="Culley D."/>
            <person name="Daum C."/>
            <person name="Ezra D."/>
            <person name="Gonzalez J."/>
            <person name="Henrissat B."/>
            <person name="Kuo A."/>
            <person name="Liang C."/>
            <person name="Lipzen A."/>
            <person name="Lutzoni F."/>
            <person name="Magnuson J."/>
            <person name="Mondo S."/>
            <person name="Nolan M."/>
            <person name="Ohm R."/>
            <person name="Pangilinan J."/>
            <person name="Park H.-J."/>
            <person name="Ramirez L."/>
            <person name="Alfaro M."/>
            <person name="Sun H."/>
            <person name="Tritt A."/>
            <person name="Yoshinaga Y."/>
            <person name="Zwiers L.-H."/>
            <person name="Turgeon B."/>
            <person name="Goodwin S."/>
            <person name="Spatafora J."/>
            <person name="Crous P."/>
            <person name="Grigoriev I."/>
        </authorList>
    </citation>
    <scope>NUCLEOTIDE SEQUENCE</scope>
    <source>
        <strain evidence="7">CBS 122681</strain>
    </source>
</reference>
<dbReference type="EC" id="1.1.1.169" evidence="4"/>
<dbReference type="Pfam" id="PF02558">
    <property type="entry name" value="ApbA"/>
    <property type="match status" value="1"/>
</dbReference>
<dbReference type="InterPro" id="IPR013332">
    <property type="entry name" value="KPR_N"/>
</dbReference>
<dbReference type="Gene3D" id="1.10.1040.10">
    <property type="entry name" value="N-(1-d-carboxylethyl)-l-norvaline Dehydrogenase, domain 2"/>
    <property type="match status" value="1"/>
</dbReference>
<dbReference type="SUPFAM" id="SSF48179">
    <property type="entry name" value="6-phosphogluconate dehydrogenase C-terminal domain-like"/>
    <property type="match status" value="1"/>
</dbReference>
<dbReference type="PANTHER" id="PTHR21708:SF30">
    <property type="entry name" value="2-DEHYDROPANTOATE 2-REDUCTASE-RELATED"/>
    <property type="match status" value="1"/>
</dbReference>
<protein>
    <recommendedName>
        <fullName evidence="4">2-dehydropantoate 2-reductase</fullName>
        <ecNumber evidence="4">1.1.1.169</ecNumber>
    </recommendedName>
    <alternativeName>
        <fullName evidence="4">Ketopantoate reductase</fullName>
    </alternativeName>
</protein>
<feature type="domain" description="Ketopantoate reductase N-terminal" evidence="5">
    <location>
        <begin position="12"/>
        <end position="168"/>
    </location>
</feature>
<dbReference type="FunFam" id="1.10.1040.10:FF:000017">
    <property type="entry name" value="2-dehydropantoate 2-reductase"/>
    <property type="match status" value="1"/>
</dbReference>
<keyword evidence="8" id="KW-1185">Reference proteome</keyword>
<dbReference type="InterPro" id="IPR051402">
    <property type="entry name" value="KPR-Related"/>
</dbReference>
<dbReference type="EMBL" id="MU004292">
    <property type="protein sequence ID" value="KAF2661756.1"/>
    <property type="molecule type" value="Genomic_DNA"/>
</dbReference>
<dbReference type="InterPro" id="IPR003710">
    <property type="entry name" value="ApbA"/>
</dbReference>
<evidence type="ECO:0000313" key="7">
    <source>
        <dbReference type="EMBL" id="KAF2661756.1"/>
    </source>
</evidence>
<evidence type="ECO:0000259" key="6">
    <source>
        <dbReference type="Pfam" id="PF08546"/>
    </source>
</evidence>
<comment type="catalytic activity">
    <reaction evidence="4">
        <text>(R)-pantoate + NADP(+) = 2-dehydropantoate + NADPH + H(+)</text>
        <dbReference type="Rhea" id="RHEA:16233"/>
        <dbReference type="ChEBI" id="CHEBI:11561"/>
        <dbReference type="ChEBI" id="CHEBI:15378"/>
        <dbReference type="ChEBI" id="CHEBI:15980"/>
        <dbReference type="ChEBI" id="CHEBI:57783"/>
        <dbReference type="ChEBI" id="CHEBI:58349"/>
        <dbReference type="EC" id="1.1.1.169"/>
    </reaction>
</comment>
<keyword evidence="3 4" id="KW-0560">Oxidoreductase</keyword>
<comment type="similarity">
    <text evidence="1 4">Belongs to the ketopantoate reductase family.</text>
</comment>
<evidence type="ECO:0000256" key="4">
    <source>
        <dbReference type="RuleBase" id="RU362068"/>
    </source>
</evidence>
<gene>
    <name evidence="7" type="ORF">K491DRAFT_385246</name>
</gene>
<evidence type="ECO:0000256" key="2">
    <source>
        <dbReference type="ARBA" id="ARBA00022857"/>
    </source>
</evidence>
<dbReference type="AlphaFoldDB" id="A0A6A6TQQ7"/>
<dbReference type="GO" id="GO:0008677">
    <property type="term" value="F:2-dehydropantoate 2-reductase activity"/>
    <property type="evidence" value="ECO:0007669"/>
    <property type="project" value="UniProtKB-EC"/>
</dbReference>
<dbReference type="GO" id="GO:0005737">
    <property type="term" value="C:cytoplasm"/>
    <property type="evidence" value="ECO:0007669"/>
    <property type="project" value="TreeGrafter"/>
</dbReference>
<dbReference type="Pfam" id="PF08546">
    <property type="entry name" value="ApbA_C"/>
    <property type="match status" value="1"/>
</dbReference>
<accession>A0A6A6TQQ7</accession>
<evidence type="ECO:0000259" key="5">
    <source>
        <dbReference type="Pfam" id="PF02558"/>
    </source>
</evidence>
<name>A0A6A6TQQ7_9PLEO</name>